<dbReference type="InterPro" id="IPR011047">
    <property type="entry name" value="Quinoprotein_ADH-like_sf"/>
</dbReference>
<evidence type="ECO:0000313" key="4">
    <source>
        <dbReference type="Proteomes" id="UP000185596"/>
    </source>
</evidence>
<accession>A0A1Q8CQ05</accession>
<sequence length="471" mass="50457">MTPVNRIGDEDVLEPDDRDPDYSEDEPVERSRFHRKRDVAAAALIAVAALAAGLLVWQNSDVRATTSVTASGPFTTPPAPTASPPSLGESWRAESPATPIPVAIGPAVVTGSGGEVAGRDPITGEVRWRYRRDLPLCTITSAWSVAVVAYQKPSNLLREDDPRKGGGCSEVTALAPATGERGRPPRPDETRSKPDLGQRNSDAELGTRLLFDGSYVTATGSRLVTTWRSDLVQTMEFGQVPAVVNPDKQPRTGCTFGSVAVEEGRIAVVERCPEDKGDRLTVYRATGDDNSDKPEVDSSVDTGVRGVRVVALSAECRIAAENENDTQRCAVVVAPDPARLLVFDQEGREVGRHRLSLAPGDLPDEDPPGHVVSSYEAIRAVYWYTGSKTIALSKADLRPLWTVEGAVGPGTMFAGQMLVPVVDGIAVLNPANGERRGTIPVERGDYRGDVTMSTLGPMVFEQRGDTLVALR</sequence>
<name>A0A1Q8CQ05_9PSEU</name>
<reference evidence="3 4" key="1">
    <citation type="submission" date="2016-12" db="EMBL/GenBank/DDBJ databases">
        <title>The draft genome sequence of Actinophytocola sp. 11-183.</title>
        <authorList>
            <person name="Wang W."/>
            <person name="Yuan L."/>
        </authorList>
    </citation>
    <scope>NUCLEOTIDE SEQUENCE [LARGE SCALE GENOMIC DNA]</scope>
    <source>
        <strain evidence="3 4">11-183</strain>
    </source>
</reference>
<dbReference type="EMBL" id="MSIE01000029">
    <property type="protein sequence ID" value="OLF16419.1"/>
    <property type="molecule type" value="Genomic_DNA"/>
</dbReference>
<protein>
    <recommendedName>
        <fullName evidence="5">PQQ-binding-like beta-propeller repeat protein</fullName>
    </recommendedName>
</protein>
<keyword evidence="2" id="KW-0812">Transmembrane</keyword>
<evidence type="ECO:0000256" key="1">
    <source>
        <dbReference type="SAM" id="MobiDB-lite"/>
    </source>
</evidence>
<keyword evidence="2" id="KW-0472">Membrane</keyword>
<gene>
    <name evidence="3" type="ORF">BU204_16345</name>
</gene>
<feature type="region of interest" description="Disordered" evidence="1">
    <location>
        <begin position="68"/>
        <end position="93"/>
    </location>
</feature>
<evidence type="ECO:0000256" key="2">
    <source>
        <dbReference type="SAM" id="Phobius"/>
    </source>
</evidence>
<dbReference type="Proteomes" id="UP000185596">
    <property type="component" value="Unassembled WGS sequence"/>
</dbReference>
<feature type="compositionally biased region" description="Acidic residues" evidence="1">
    <location>
        <begin position="10"/>
        <end position="27"/>
    </location>
</feature>
<dbReference type="STRING" id="1912961.BU204_16345"/>
<feature type="region of interest" description="Disordered" evidence="1">
    <location>
        <begin position="1"/>
        <end position="32"/>
    </location>
</feature>
<proteinExistence type="predicted"/>
<evidence type="ECO:0008006" key="5">
    <source>
        <dbReference type="Google" id="ProtNLM"/>
    </source>
</evidence>
<dbReference type="AlphaFoldDB" id="A0A1Q8CQ05"/>
<feature type="compositionally biased region" description="Basic and acidic residues" evidence="1">
    <location>
        <begin position="180"/>
        <end position="196"/>
    </location>
</feature>
<organism evidence="3 4">
    <name type="scientific">Actinophytocola xanthii</name>
    <dbReference type="NCBI Taxonomy" id="1912961"/>
    <lineage>
        <taxon>Bacteria</taxon>
        <taxon>Bacillati</taxon>
        <taxon>Actinomycetota</taxon>
        <taxon>Actinomycetes</taxon>
        <taxon>Pseudonocardiales</taxon>
        <taxon>Pseudonocardiaceae</taxon>
    </lineage>
</organism>
<dbReference type="SUPFAM" id="SSF50998">
    <property type="entry name" value="Quinoprotein alcohol dehydrogenase-like"/>
    <property type="match status" value="1"/>
</dbReference>
<feature type="region of interest" description="Disordered" evidence="1">
    <location>
        <begin position="157"/>
        <end position="204"/>
    </location>
</feature>
<keyword evidence="4" id="KW-1185">Reference proteome</keyword>
<evidence type="ECO:0000313" key="3">
    <source>
        <dbReference type="EMBL" id="OLF16419.1"/>
    </source>
</evidence>
<keyword evidence="2" id="KW-1133">Transmembrane helix</keyword>
<feature type="transmembrane region" description="Helical" evidence="2">
    <location>
        <begin position="39"/>
        <end position="57"/>
    </location>
</feature>
<comment type="caution">
    <text evidence="3">The sequence shown here is derived from an EMBL/GenBank/DDBJ whole genome shotgun (WGS) entry which is preliminary data.</text>
</comment>